<dbReference type="AlphaFoldDB" id="A0A1B8NVM2"/>
<feature type="region of interest" description="Disordered" evidence="1">
    <location>
        <begin position="1"/>
        <end position="25"/>
    </location>
</feature>
<comment type="caution">
    <text evidence="2">The sequence shown here is derived from an EMBL/GenBank/DDBJ whole genome shotgun (WGS) entry which is preliminary data.</text>
</comment>
<sequence>MTENGYADPDKLVPARQPGEGQLDILEPAPGRYVKMTIPEVLAPGEAGS</sequence>
<reference evidence="2 3" key="1">
    <citation type="submission" date="2016-06" db="EMBL/GenBank/DDBJ databases">
        <title>Genome sequence of halotolerant plant growth promoting strain of Halomonas elongata HEK1 isolated from salterns of Rann of Kutch, Gujarat, India.</title>
        <authorList>
            <person name="Gaba S."/>
            <person name="Singh R.N."/>
            <person name="Abrol S."/>
            <person name="Kaushik R."/>
            <person name="Saxena A.K."/>
        </authorList>
    </citation>
    <scope>NUCLEOTIDE SEQUENCE [LARGE SCALE GENOMIC DNA]</scope>
    <source>
        <strain evidence="2 3">HEK1</strain>
    </source>
</reference>
<evidence type="ECO:0000313" key="3">
    <source>
        <dbReference type="Proteomes" id="UP000092504"/>
    </source>
</evidence>
<evidence type="ECO:0000313" key="2">
    <source>
        <dbReference type="EMBL" id="OBX34046.1"/>
    </source>
</evidence>
<organism evidence="2 3">
    <name type="scientific">Halomonas elongata</name>
    <dbReference type="NCBI Taxonomy" id="2746"/>
    <lineage>
        <taxon>Bacteria</taxon>
        <taxon>Pseudomonadati</taxon>
        <taxon>Pseudomonadota</taxon>
        <taxon>Gammaproteobacteria</taxon>
        <taxon>Oceanospirillales</taxon>
        <taxon>Halomonadaceae</taxon>
        <taxon>Halomonas</taxon>
    </lineage>
</organism>
<proteinExistence type="predicted"/>
<accession>A0A1B8NVM2</accession>
<dbReference type="Proteomes" id="UP000092504">
    <property type="component" value="Unassembled WGS sequence"/>
</dbReference>
<dbReference type="EMBL" id="MAJD01000002">
    <property type="protein sequence ID" value="OBX34046.1"/>
    <property type="molecule type" value="Genomic_DNA"/>
</dbReference>
<dbReference type="PATRIC" id="fig|2746.7.peg.3178"/>
<protein>
    <submittedName>
        <fullName evidence="2">Uncharacterized protein</fullName>
    </submittedName>
</protein>
<gene>
    <name evidence="2" type="ORF">A8U91_03090</name>
</gene>
<evidence type="ECO:0000256" key="1">
    <source>
        <dbReference type="SAM" id="MobiDB-lite"/>
    </source>
</evidence>
<name>A0A1B8NVM2_HALEL</name>